<gene>
    <name evidence="1" type="ORF">O6H91_13G079000</name>
</gene>
<organism evidence="1 2">
    <name type="scientific">Diphasiastrum complanatum</name>
    <name type="common">Issler's clubmoss</name>
    <name type="synonym">Lycopodium complanatum</name>
    <dbReference type="NCBI Taxonomy" id="34168"/>
    <lineage>
        <taxon>Eukaryota</taxon>
        <taxon>Viridiplantae</taxon>
        <taxon>Streptophyta</taxon>
        <taxon>Embryophyta</taxon>
        <taxon>Tracheophyta</taxon>
        <taxon>Lycopodiopsida</taxon>
        <taxon>Lycopodiales</taxon>
        <taxon>Lycopodiaceae</taxon>
        <taxon>Lycopodioideae</taxon>
        <taxon>Diphasiastrum</taxon>
    </lineage>
</organism>
<proteinExistence type="predicted"/>
<evidence type="ECO:0000313" key="2">
    <source>
        <dbReference type="Proteomes" id="UP001162992"/>
    </source>
</evidence>
<protein>
    <submittedName>
        <fullName evidence="1">Uncharacterized protein</fullName>
    </submittedName>
</protein>
<name>A0ACC2BWF3_DIPCM</name>
<dbReference type="EMBL" id="CM055104">
    <property type="protein sequence ID" value="KAJ7534088.1"/>
    <property type="molecule type" value="Genomic_DNA"/>
</dbReference>
<sequence length="435" mass="48404">MAEGQEELASAVAAGEEDVSCQVADEAGCYYYRPSMDFNSPPERIYHFSRQFHPSGNLRNNFLKGGKWSPDGSCFLTSSEDNNVRIFDLPTDALYTTSTVDPASAPADSFLSAVTVSEGETVYDFCWYPHMHASDPATCVFATTVRDHPVHLWDAITGKLRCTYRAYDAMDEIATAYSIAFNPTGTKLFCGYNKSLRVFDTSRPGREFSQYSTVTSMKDGQAGIISCLAFNHGYSGLLAAGSYNQTTALYNEENAELLYVLHGQEGGVTQVLFSKDGNYLYAGGRKDPYILCWDVRQTASLVYKLPRNAFSTNQRITFDIEPYGRYLATGGQDGDVLIYDLQTGEIVGKFQAALDTVNCFCFHPSLPLGLSTSGHRRFNLTIEEDFDTKSKDCNMTEQENCSSIWRFACTWPSMDNMNTSWQDTHANKQLSHGVL</sequence>
<comment type="caution">
    <text evidence="1">The sequence shown here is derived from an EMBL/GenBank/DDBJ whole genome shotgun (WGS) entry which is preliminary data.</text>
</comment>
<keyword evidence="2" id="KW-1185">Reference proteome</keyword>
<accession>A0ACC2BWF3</accession>
<evidence type="ECO:0000313" key="1">
    <source>
        <dbReference type="EMBL" id="KAJ7534088.1"/>
    </source>
</evidence>
<reference evidence="2" key="1">
    <citation type="journal article" date="2024" name="Proc. Natl. Acad. Sci. U.S.A.">
        <title>Extraordinary preservation of gene collinearity over three hundred million years revealed in homosporous lycophytes.</title>
        <authorList>
            <person name="Li C."/>
            <person name="Wickell D."/>
            <person name="Kuo L.Y."/>
            <person name="Chen X."/>
            <person name="Nie B."/>
            <person name="Liao X."/>
            <person name="Peng D."/>
            <person name="Ji J."/>
            <person name="Jenkins J."/>
            <person name="Williams M."/>
            <person name="Shu S."/>
            <person name="Plott C."/>
            <person name="Barry K."/>
            <person name="Rajasekar S."/>
            <person name="Grimwood J."/>
            <person name="Han X."/>
            <person name="Sun S."/>
            <person name="Hou Z."/>
            <person name="He W."/>
            <person name="Dai G."/>
            <person name="Sun C."/>
            <person name="Schmutz J."/>
            <person name="Leebens-Mack J.H."/>
            <person name="Li F.W."/>
            <person name="Wang L."/>
        </authorList>
    </citation>
    <scope>NUCLEOTIDE SEQUENCE [LARGE SCALE GENOMIC DNA]</scope>
    <source>
        <strain evidence="2">cv. PW_Plant_1</strain>
    </source>
</reference>
<dbReference type="Proteomes" id="UP001162992">
    <property type="component" value="Chromosome 13"/>
</dbReference>